<dbReference type="PROSITE" id="PS50011">
    <property type="entry name" value="PROTEIN_KINASE_DOM"/>
    <property type="match status" value="1"/>
</dbReference>
<dbReference type="InterPro" id="IPR050108">
    <property type="entry name" value="CDK"/>
</dbReference>
<dbReference type="KEGG" id="dpte:113788330"/>
<evidence type="ECO:0000256" key="1">
    <source>
        <dbReference type="ARBA" id="ARBA00006485"/>
    </source>
</evidence>
<dbReference type="PROSITE" id="PS00107">
    <property type="entry name" value="PROTEIN_KINASE_ATP"/>
    <property type="match status" value="1"/>
</dbReference>
<evidence type="ECO:0000256" key="4">
    <source>
        <dbReference type="ARBA" id="ARBA00022741"/>
    </source>
</evidence>
<comment type="similarity">
    <text evidence="1">Belongs to the protein kinase superfamily. CMGC Ser/Thr protein kinase family. CDC2/CDKX subfamily.</text>
</comment>
<dbReference type="SMART" id="SM00220">
    <property type="entry name" value="S_TKc"/>
    <property type="match status" value="1"/>
</dbReference>
<dbReference type="GO" id="GO:0004674">
    <property type="term" value="F:protein serine/threonine kinase activity"/>
    <property type="evidence" value="ECO:0007669"/>
    <property type="project" value="UniProtKB-KW"/>
</dbReference>
<keyword evidence="3" id="KW-0808">Transferase</keyword>
<accession>A0A6P6XJ81</accession>
<evidence type="ECO:0000256" key="7">
    <source>
        <dbReference type="PROSITE-ProRule" id="PRU10141"/>
    </source>
</evidence>
<dbReference type="GO" id="GO:0005634">
    <property type="term" value="C:nucleus"/>
    <property type="evidence" value="ECO:0007669"/>
    <property type="project" value="TreeGrafter"/>
</dbReference>
<keyword evidence="4 7" id="KW-0547">Nucleotide-binding</keyword>
<evidence type="ECO:0000256" key="6">
    <source>
        <dbReference type="ARBA" id="ARBA00022840"/>
    </source>
</evidence>
<dbReference type="InterPro" id="IPR011009">
    <property type="entry name" value="Kinase-like_dom_sf"/>
</dbReference>
<keyword evidence="10" id="KW-1185">Reference proteome</keyword>
<dbReference type="Proteomes" id="UP000515146">
    <property type="component" value="Unplaced"/>
</dbReference>
<dbReference type="Pfam" id="PF00069">
    <property type="entry name" value="Pkinase"/>
    <property type="match status" value="1"/>
</dbReference>
<proteinExistence type="inferred from homology"/>
<dbReference type="AlphaFoldDB" id="A0A6P6XJ81"/>
<dbReference type="RefSeq" id="XP_027193595.1">
    <property type="nucleotide sequence ID" value="XM_027337794.1"/>
</dbReference>
<dbReference type="PROSITE" id="PS00108">
    <property type="entry name" value="PROTEIN_KINASE_ST"/>
    <property type="match status" value="1"/>
</dbReference>
<dbReference type="GO" id="GO:0005524">
    <property type="term" value="F:ATP binding"/>
    <property type="evidence" value="ECO:0007669"/>
    <property type="project" value="UniProtKB-UniRule"/>
</dbReference>
<evidence type="ECO:0000313" key="11">
    <source>
        <dbReference type="RefSeq" id="XP_027193595.1"/>
    </source>
</evidence>
<dbReference type="InterPro" id="IPR017441">
    <property type="entry name" value="Protein_kinase_ATP_BS"/>
</dbReference>
<evidence type="ECO:0000313" key="10">
    <source>
        <dbReference type="Proteomes" id="UP000515146"/>
    </source>
</evidence>
<sequence length="283" mass="33000">MFCLIDFWRCIYIHPKDIGPHFEERQLRNHSMKTSEKTQFLECLLGKTATEVLLNQKVKDVNTEPDTTVQSNNKKISLNNYLFLRLIGNGSYGSVWLAQNIFTQEFVAIKKYHNVRRRDGVLKTCLRELTLLYELNNHPNITRFIGVEISQKRKVTIPELRKMSIDILTGLDYIHRRQIAHRDIKLSNILISDKGVCKLADFGLSRLIFNCRQNISKENIFDDEIQVLESTHPNLTNGVVTLWFRPPELLLGAKCYLLECDIWSFELSVLTRMIEGFDLLVDR</sequence>
<feature type="domain" description="Protein kinase" evidence="9">
    <location>
        <begin position="81"/>
        <end position="283"/>
    </location>
</feature>
<evidence type="ECO:0000259" key="9">
    <source>
        <dbReference type="PROSITE" id="PS50011"/>
    </source>
</evidence>
<keyword evidence="5" id="KW-0418">Kinase</keyword>
<dbReference type="InterPro" id="IPR008271">
    <property type="entry name" value="Ser/Thr_kinase_AS"/>
</dbReference>
<dbReference type="OrthoDB" id="204883at2759"/>
<dbReference type="InParanoid" id="A0A6P6XJ81"/>
<keyword evidence="6 7" id="KW-0067">ATP-binding</keyword>
<reference evidence="11" key="1">
    <citation type="submission" date="2025-08" db="UniProtKB">
        <authorList>
            <consortium name="RefSeq"/>
        </authorList>
    </citation>
    <scope>IDENTIFICATION</scope>
    <source>
        <strain evidence="11">Airmid</strain>
    </source>
</reference>
<feature type="binding site" evidence="7">
    <location>
        <position position="111"/>
    </location>
    <ligand>
        <name>ATP</name>
        <dbReference type="ChEBI" id="CHEBI:30616"/>
    </ligand>
</feature>
<name>A0A6P6XJ81_DERPT</name>
<dbReference type="PANTHER" id="PTHR24056">
    <property type="entry name" value="CELL DIVISION PROTEIN KINASE"/>
    <property type="match status" value="1"/>
</dbReference>
<evidence type="ECO:0000256" key="3">
    <source>
        <dbReference type="ARBA" id="ARBA00022679"/>
    </source>
</evidence>
<protein>
    <submittedName>
        <fullName evidence="11">Cyclin-dependent kinase 1-like</fullName>
    </submittedName>
</protein>
<evidence type="ECO:0000256" key="8">
    <source>
        <dbReference type="RuleBase" id="RU000304"/>
    </source>
</evidence>
<evidence type="ECO:0000256" key="2">
    <source>
        <dbReference type="ARBA" id="ARBA00022527"/>
    </source>
</evidence>
<dbReference type="SUPFAM" id="SSF56112">
    <property type="entry name" value="Protein kinase-like (PK-like)"/>
    <property type="match status" value="1"/>
</dbReference>
<gene>
    <name evidence="11" type="primary">LOC113788330</name>
</gene>
<dbReference type="Gene3D" id="1.10.510.10">
    <property type="entry name" value="Transferase(Phosphotransferase) domain 1"/>
    <property type="match status" value="2"/>
</dbReference>
<keyword evidence="2 8" id="KW-0723">Serine/threonine-protein kinase</keyword>
<evidence type="ECO:0000256" key="5">
    <source>
        <dbReference type="ARBA" id="ARBA00022777"/>
    </source>
</evidence>
<organism evidence="10 11">
    <name type="scientific">Dermatophagoides pteronyssinus</name>
    <name type="common">European house dust mite</name>
    <dbReference type="NCBI Taxonomy" id="6956"/>
    <lineage>
        <taxon>Eukaryota</taxon>
        <taxon>Metazoa</taxon>
        <taxon>Ecdysozoa</taxon>
        <taxon>Arthropoda</taxon>
        <taxon>Chelicerata</taxon>
        <taxon>Arachnida</taxon>
        <taxon>Acari</taxon>
        <taxon>Acariformes</taxon>
        <taxon>Sarcoptiformes</taxon>
        <taxon>Astigmata</taxon>
        <taxon>Psoroptidia</taxon>
        <taxon>Analgoidea</taxon>
        <taxon>Pyroglyphidae</taxon>
        <taxon>Dermatophagoidinae</taxon>
        <taxon>Dermatophagoides</taxon>
    </lineage>
</organism>
<dbReference type="InterPro" id="IPR000719">
    <property type="entry name" value="Prot_kinase_dom"/>
</dbReference>